<feature type="transmembrane region" description="Helical" evidence="1">
    <location>
        <begin position="228"/>
        <end position="245"/>
    </location>
</feature>
<proteinExistence type="predicted"/>
<dbReference type="InterPro" id="IPR029044">
    <property type="entry name" value="Nucleotide-diphossugar_trans"/>
</dbReference>
<dbReference type="EMBL" id="JADIMM010000006">
    <property type="protein sequence ID" value="MBO8456645.1"/>
    <property type="molecule type" value="Genomic_DNA"/>
</dbReference>
<evidence type="ECO:0000313" key="3">
    <source>
        <dbReference type="EMBL" id="MBO8456645.1"/>
    </source>
</evidence>
<comment type="caution">
    <text evidence="3">The sequence shown here is derived from an EMBL/GenBank/DDBJ whole genome shotgun (WGS) entry which is preliminary data.</text>
</comment>
<reference evidence="3" key="1">
    <citation type="submission" date="2020-10" db="EMBL/GenBank/DDBJ databases">
        <authorList>
            <person name="Gilroy R."/>
        </authorList>
    </citation>
    <scope>NUCLEOTIDE SEQUENCE</scope>
    <source>
        <strain evidence="3">10532</strain>
    </source>
</reference>
<dbReference type="InterPro" id="IPR001173">
    <property type="entry name" value="Glyco_trans_2-like"/>
</dbReference>
<name>A0A9D9HMU0_9SPIR</name>
<keyword evidence="1" id="KW-0812">Transmembrane</keyword>
<reference evidence="3" key="2">
    <citation type="journal article" date="2021" name="PeerJ">
        <title>Extensive microbial diversity within the chicken gut microbiome revealed by metagenomics and culture.</title>
        <authorList>
            <person name="Gilroy R."/>
            <person name="Ravi A."/>
            <person name="Getino M."/>
            <person name="Pursley I."/>
            <person name="Horton D.L."/>
            <person name="Alikhan N.F."/>
            <person name="Baker D."/>
            <person name="Gharbi K."/>
            <person name="Hall N."/>
            <person name="Watson M."/>
            <person name="Adriaenssens E.M."/>
            <person name="Foster-Nyarko E."/>
            <person name="Jarju S."/>
            <person name="Secka A."/>
            <person name="Antonio M."/>
            <person name="Oren A."/>
            <person name="Chaudhuri R.R."/>
            <person name="La Ragione R."/>
            <person name="Hildebrand F."/>
            <person name="Pallen M.J."/>
        </authorList>
    </citation>
    <scope>NUCLEOTIDE SEQUENCE</scope>
    <source>
        <strain evidence="3">10532</strain>
    </source>
</reference>
<keyword evidence="1" id="KW-1133">Transmembrane helix</keyword>
<dbReference type="Pfam" id="PF00535">
    <property type="entry name" value="Glycos_transf_2"/>
    <property type="match status" value="1"/>
</dbReference>
<sequence length="262" mass="30298">MNTKVSVIMPCYNAEHFISEAIRSVIAQSYSNWELLVIDDCSTDSSCSIITDFCKTDSRIKYFKTNTPSGSPALPRNIGIQNASGRYIAFLDSDDIWFPTKLEKQIPFFSGENVAVVFSDYEKISESGRKNNRYVFAPGDVNYFNQLESCYIGFLTAVYDSQKVGKVYFREIDHEDFVFWLDLLGNKFIGKNCGEILASYRIVKKSVSNNKVRSALWQWNIYRNVLRMPLHQCFFFFIIYACMGVKRKFTLPRRKPINRSIP</sequence>
<evidence type="ECO:0000259" key="2">
    <source>
        <dbReference type="Pfam" id="PF00535"/>
    </source>
</evidence>
<dbReference type="CDD" id="cd00761">
    <property type="entry name" value="Glyco_tranf_GTA_type"/>
    <property type="match status" value="1"/>
</dbReference>
<gene>
    <name evidence="3" type="ORF">IAA81_00260</name>
</gene>
<keyword evidence="1" id="KW-0472">Membrane</keyword>
<dbReference type="PANTHER" id="PTHR22916:SF3">
    <property type="entry name" value="UDP-GLCNAC:BETAGAL BETA-1,3-N-ACETYLGLUCOSAMINYLTRANSFERASE-LIKE PROTEIN 1"/>
    <property type="match status" value="1"/>
</dbReference>
<accession>A0A9D9HMU0</accession>
<dbReference type="GO" id="GO:0016758">
    <property type="term" value="F:hexosyltransferase activity"/>
    <property type="evidence" value="ECO:0007669"/>
    <property type="project" value="UniProtKB-ARBA"/>
</dbReference>
<dbReference type="Proteomes" id="UP000823638">
    <property type="component" value="Unassembled WGS sequence"/>
</dbReference>
<feature type="domain" description="Glycosyltransferase 2-like" evidence="2">
    <location>
        <begin position="6"/>
        <end position="134"/>
    </location>
</feature>
<evidence type="ECO:0000313" key="4">
    <source>
        <dbReference type="Proteomes" id="UP000823638"/>
    </source>
</evidence>
<dbReference type="PANTHER" id="PTHR22916">
    <property type="entry name" value="GLYCOSYLTRANSFERASE"/>
    <property type="match status" value="1"/>
</dbReference>
<dbReference type="Gene3D" id="3.90.550.10">
    <property type="entry name" value="Spore Coat Polysaccharide Biosynthesis Protein SpsA, Chain A"/>
    <property type="match status" value="1"/>
</dbReference>
<dbReference type="AlphaFoldDB" id="A0A9D9HMU0"/>
<dbReference type="SUPFAM" id="SSF53448">
    <property type="entry name" value="Nucleotide-diphospho-sugar transferases"/>
    <property type="match status" value="1"/>
</dbReference>
<evidence type="ECO:0000256" key="1">
    <source>
        <dbReference type="SAM" id="Phobius"/>
    </source>
</evidence>
<protein>
    <submittedName>
        <fullName evidence="3">Glycosyltransferase family 2 protein</fullName>
    </submittedName>
</protein>
<organism evidence="3 4">
    <name type="scientific">Candidatus Gallitreponema excrementavium</name>
    <dbReference type="NCBI Taxonomy" id="2840840"/>
    <lineage>
        <taxon>Bacteria</taxon>
        <taxon>Pseudomonadati</taxon>
        <taxon>Spirochaetota</taxon>
        <taxon>Spirochaetia</taxon>
        <taxon>Spirochaetales</taxon>
        <taxon>Candidatus Gallitreponema</taxon>
    </lineage>
</organism>